<dbReference type="PROSITE" id="PS50043">
    <property type="entry name" value="HTH_LUXR_2"/>
    <property type="match status" value="1"/>
</dbReference>
<sequence>MLAAGLKDEAVVRRLGVSLRTVHRRVSELTDRLGARTRFQAGLLAARRGWWGRDGADER</sequence>
<dbReference type="InterPro" id="IPR000792">
    <property type="entry name" value="Tscrpt_reg_LuxR_C"/>
</dbReference>
<dbReference type="Proteomes" id="UP001597368">
    <property type="component" value="Unassembled WGS sequence"/>
</dbReference>
<protein>
    <recommendedName>
        <fullName evidence="1">HTH luxR-type domain-containing protein</fullName>
    </recommendedName>
</protein>
<dbReference type="EMBL" id="JBHUFV010000052">
    <property type="protein sequence ID" value="MFD1936887.1"/>
    <property type="molecule type" value="Genomic_DNA"/>
</dbReference>
<dbReference type="SUPFAM" id="SSF46894">
    <property type="entry name" value="C-terminal effector domain of the bipartite response regulators"/>
    <property type="match status" value="1"/>
</dbReference>
<dbReference type="InterPro" id="IPR036388">
    <property type="entry name" value="WH-like_DNA-bd_sf"/>
</dbReference>
<dbReference type="InterPro" id="IPR016032">
    <property type="entry name" value="Sig_transdc_resp-reg_C-effctor"/>
</dbReference>
<gene>
    <name evidence="2" type="ORF">ACFSKW_35995</name>
</gene>
<keyword evidence="3" id="KW-1185">Reference proteome</keyword>
<dbReference type="SMART" id="SM00421">
    <property type="entry name" value="HTH_LUXR"/>
    <property type="match status" value="1"/>
</dbReference>
<evidence type="ECO:0000259" key="1">
    <source>
        <dbReference type="PROSITE" id="PS50043"/>
    </source>
</evidence>
<accession>A0ABW4T4J3</accession>
<evidence type="ECO:0000313" key="3">
    <source>
        <dbReference type="Proteomes" id="UP001597368"/>
    </source>
</evidence>
<dbReference type="Gene3D" id="1.10.10.10">
    <property type="entry name" value="Winged helix-like DNA-binding domain superfamily/Winged helix DNA-binding domain"/>
    <property type="match status" value="1"/>
</dbReference>
<dbReference type="RefSeq" id="WP_379577566.1">
    <property type="nucleotide sequence ID" value="NZ_JBHUFV010000052.1"/>
</dbReference>
<proteinExistence type="predicted"/>
<feature type="domain" description="HTH luxR-type" evidence="1">
    <location>
        <begin position="1"/>
        <end position="49"/>
    </location>
</feature>
<reference evidence="3" key="1">
    <citation type="journal article" date="2019" name="Int. J. Syst. Evol. Microbiol.">
        <title>The Global Catalogue of Microorganisms (GCM) 10K type strain sequencing project: providing services to taxonomists for standard genome sequencing and annotation.</title>
        <authorList>
            <consortium name="The Broad Institute Genomics Platform"/>
            <consortium name="The Broad Institute Genome Sequencing Center for Infectious Disease"/>
            <person name="Wu L."/>
            <person name="Ma J."/>
        </authorList>
    </citation>
    <scope>NUCLEOTIDE SEQUENCE [LARGE SCALE GENOMIC DNA]</scope>
    <source>
        <strain evidence="3">ICMP 6774ER</strain>
    </source>
</reference>
<comment type="caution">
    <text evidence="2">The sequence shown here is derived from an EMBL/GenBank/DDBJ whole genome shotgun (WGS) entry which is preliminary data.</text>
</comment>
<name>A0ABW4T4J3_9ACTN</name>
<evidence type="ECO:0000313" key="2">
    <source>
        <dbReference type="EMBL" id="MFD1936887.1"/>
    </source>
</evidence>
<organism evidence="2 3">
    <name type="scientific">Nonomuraea mangrovi</name>
    <dbReference type="NCBI Taxonomy" id="2316207"/>
    <lineage>
        <taxon>Bacteria</taxon>
        <taxon>Bacillati</taxon>
        <taxon>Actinomycetota</taxon>
        <taxon>Actinomycetes</taxon>
        <taxon>Streptosporangiales</taxon>
        <taxon>Streptosporangiaceae</taxon>
        <taxon>Nonomuraea</taxon>
    </lineage>
</organism>